<organism evidence="1 2">
    <name type="scientific">Herbaspirillum frisingense</name>
    <dbReference type="NCBI Taxonomy" id="92645"/>
    <lineage>
        <taxon>Bacteria</taxon>
        <taxon>Pseudomonadati</taxon>
        <taxon>Pseudomonadota</taxon>
        <taxon>Betaproteobacteria</taxon>
        <taxon>Burkholderiales</taxon>
        <taxon>Oxalobacteraceae</taxon>
        <taxon>Herbaspirillum</taxon>
    </lineage>
</organism>
<evidence type="ECO:0000313" key="1">
    <source>
        <dbReference type="EMBL" id="KAF1042230.1"/>
    </source>
</evidence>
<gene>
    <name evidence="1" type="ORF">GAK35_02844</name>
</gene>
<evidence type="ECO:0000313" key="2">
    <source>
        <dbReference type="Proteomes" id="UP000462435"/>
    </source>
</evidence>
<proteinExistence type="predicted"/>
<dbReference type="AlphaFoldDB" id="A0A7V8JTT8"/>
<protein>
    <recommendedName>
        <fullName evidence="3">Antirestriction protein ArdA</fullName>
    </recommendedName>
</protein>
<accession>A0A7V8JTT8</accession>
<reference evidence="2" key="1">
    <citation type="journal article" date="2020" name="MBio">
        <title>Horizontal gene transfer to a defensive symbiont with a reduced genome amongst a multipartite beetle microbiome.</title>
        <authorList>
            <person name="Waterworth S.C."/>
            <person name="Florez L.V."/>
            <person name="Rees E.R."/>
            <person name="Hertweck C."/>
            <person name="Kaltenpoth M."/>
            <person name="Kwan J.C."/>
        </authorList>
    </citation>
    <scope>NUCLEOTIDE SEQUENCE [LARGE SCALE GENOMIC DNA]</scope>
</reference>
<dbReference type="EMBL" id="WNDX01000090">
    <property type="protein sequence ID" value="KAF1042230.1"/>
    <property type="molecule type" value="Genomic_DNA"/>
</dbReference>
<name>A0A7V8JTT8_9BURK</name>
<dbReference type="Proteomes" id="UP000462435">
    <property type="component" value="Unassembled WGS sequence"/>
</dbReference>
<sequence>MTAIDNTSSVLDSRDIIARIEDLQETFDDMRESINESSFFVRHVAAGSTHGEFWEVADVDDEEFALACETEAEAVAKAYRLLDAENPDYTEEAEELTILLALAEECEGYGDWMHGETLIHRDHFVKYIEELIDDCYEMPKAMNSGEWPYRHLTMDYEAAAEEAEQDYVEFDFGGQEYLIRA</sequence>
<evidence type="ECO:0008006" key="3">
    <source>
        <dbReference type="Google" id="ProtNLM"/>
    </source>
</evidence>
<comment type="caution">
    <text evidence="1">The sequence shown here is derived from an EMBL/GenBank/DDBJ whole genome shotgun (WGS) entry which is preliminary data.</text>
</comment>